<keyword evidence="4" id="KW-1185">Reference proteome</keyword>
<accession>A0A6A6ZK67</accession>
<protein>
    <recommendedName>
        <fullName evidence="2">Deoxyribonuclease NucA/NucB domain-containing protein</fullName>
    </recommendedName>
</protein>
<feature type="compositionally biased region" description="Low complexity" evidence="1">
    <location>
        <begin position="80"/>
        <end position="93"/>
    </location>
</feature>
<name>A0A6A6ZK67_9PLEO</name>
<organism evidence="3 4">
    <name type="scientific">Ophiobolus disseminans</name>
    <dbReference type="NCBI Taxonomy" id="1469910"/>
    <lineage>
        <taxon>Eukaryota</taxon>
        <taxon>Fungi</taxon>
        <taxon>Dikarya</taxon>
        <taxon>Ascomycota</taxon>
        <taxon>Pezizomycotina</taxon>
        <taxon>Dothideomycetes</taxon>
        <taxon>Pleosporomycetidae</taxon>
        <taxon>Pleosporales</taxon>
        <taxon>Pleosporineae</taxon>
        <taxon>Phaeosphaeriaceae</taxon>
        <taxon>Ophiobolus</taxon>
    </lineage>
</organism>
<feature type="domain" description="Deoxyribonuclease NucA/NucB" evidence="2">
    <location>
        <begin position="153"/>
        <end position="235"/>
    </location>
</feature>
<feature type="compositionally biased region" description="Low complexity" evidence="1">
    <location>
        <begin position="52"/>
        <end position="69"/>
    </location>
</feature>
<feature type="region of interest" description="Disordered" evidence="1">
    <location>
        <begin position="52"/>
        <end position="93"/>
    </location>
</feature>
<evidence type="ECO:0000313" key="4">
    <source>
        <dbReference type="Proteomes" id="UP000799424"/>
    </source>
</evidence>
<dbReference type="EMBL" id="MU006238">
    <property type="protein sequence ID" value="KAF2821079.1"/>
    <property type="molecule type" value="Genomic_DNA"/>
</dbReference>
<evidence type="ECO:0000256" key="1">
    <source>
        <dbReference type="SAM" id="MobiDB-lite"/>
    </source>
</evidence>
<sequence>MRNICTCDGHKLTKSTGCQAGATCIAAGLCQRSLPSTSRLVATLRSSASSAARITPSPIVSPSPTRSPSAAGPSIKRPKSTSSCTSPPASAPTGAGAWEWIRVDGEKDCVPVLDFKCVDDLFDQMCTSMCQGIREQEKSNPERVLSDRAILLHRRNGRTAAAGCRNMGCAQRVTYSALYNQYFSMQCDEFPPASTLEGGGPTLVCISWYQNILGGSYLRYFYSDVSLASNAPFVIRMDTCAFPSTPVSFPQGQQPAVPVKRQLTPDAPIIRGAAPALYVRDPISEDHGFVFMPLAPGTPGRYNGTLGFSETLGLSDISIIDGAGDVVWKFNGTWISGTRDVAFDVKDDTQDLSVAARVARSVSIGASFTATGVAGSKTAVGDGGRRSVGVVWVWVGVLVGVLWS</sequence>
<dbReference type="Pfam" id="PF14040">
    <property type="entry name" value="DNase_NucA_NucB"/>
    <property type="match status" value="1"/>
</dbReference>
<dbReference type="AlphaFoldDB" id="A0A6A6ZK67"/>
<proteinExistence type="predicted"/>
<dbReference type="InterPro" id="IPR029476">
    <property type="entry name" value="DNase_NucA_NucB"/>
</dbReference>
<dbReference type="Proteomes" id="UP000799424">
    <property type="component" value="Unassembled WGS sequence"/>
</dbReference>
<evidence type="ECO:0000259" key="2">
    <source>
        <dbReference type="Pfam" id="PF14040"/>
    </source>
</evidence>
<gene>
    <name evidence="3" type="ORF">CC86DRAFT_427235</name>
</gene>
<dbReference type="OrthoDB" id="2748312at2759"/>
<evidence type="ECO:0000313" key="3">
    <source>
        <dbReference type="EMBL" id="KAF2821079.1"/>
    </source>
</evidence>
<reference evidence="3" key="1">
    <citation type="journal article" date="2020" name="Stud. Mycol.">
        <title>101 Dothideomycetes genomes: a test case for predicting lifestyles and emergence of pathogens.</title>
        <authorList>
            <person name="Haridas S."/>
            <person name="Albert R."/>
            <person name="Binder M."/>
            <person name="Bloem J."/>
            <person name="Labutti K."/>
            <person name="Salamov A."/>
            <person name="Andreopoulos B."/>
            <person name="Baker S."/>
            <person name="Barry K."/>
            <person name="Bills G."/>
            <person name="Bluhm B."/>
            <person name="Cannon C."/>
            <person name="Castanera R."/>
            <person name="Culley D."/>
            <person name="Daum C."/>
            <person name="Ezra D."/>
            <person name="Gonzalez J."/>
            <person name="Henrissat B."/>
            <person name="Kuo A."/>
            <person name="Liang C."/>
            <person name="Lipzen A."/>
            <person name="Lutzoni F."/>
            <person name="Magnuson J."/>
            <person name="Mondo S."/>
            <person name="Nolan M."/>
            <person name="Ohm R."/>
            <person name="Pangilinan J."/>
            <person name="Park H.-J."/>
            <person name="Ramirez L."/>
            <person name="Alfaro M."/>
            <person name="Sun H."/>
            <person name="Tritt A."/>
            <person name="Yoshinaga Y."/>
            <person name="Zwiers L.-H."/>
            <person name="Turgeon B."/>
            <person name="Goodwin S."/>
            <person name="Spatafora J."/>
            <person name="Crous P."/>
            <person name="Grigoriev I."/>
        </authorList>
    </citation>
    <scope>NUCLEOTIDE SEQUENCE</scope>
    <source>
        <strain evidence="3">CBS 113818</strain>
    </source>
</reference>